<dbReference type="PANTHER" id="PTHR13037:SF24">
    <property type="entry name" value="POLYCOMB PROTEIN PCL-RELATED"/>
    <property type="match status" value="1"/>
</dbReference>
<feature type="region of interest" description="Disordered" evidence="2">
    <location>
        <begin position="952"/>
        <end position="987"/>
    </location>
</feature>
<organism evidence="3 4">
    <name type="scientific">Paratrimastix pyriformis</name>
    <dbReference type="NCBI Taxonomy" id="342808"/>
    <lineage>
        <taxon>Eukaryota</taxon>
        <taxon>Metamonada</taxon>
        <taxon>Preaxostyla</taxon>
        <taxon>Paratrimastigidae</taxon>
        <taxon>Paratrimastix</taxon>
    </lineage>
</organism>
<feature type="region of interest" description="Disordered" evidence="2">
    <location>
        <begin position="719"/>
        <end position="754"/>
    </location>
</feature>
<dbReference type="EMBL" id="JAPMOS010000032">
    <property type="protein sequence ID" value="KAJ4458247.1"/>
    <property type="molecule type" value="Genomic_DNA"/>
</dbReference>
<feature type="compositionally biased region" description="Low complexity" evidence="2">
    <location>
        <begin position="366"/>
        <end position="385"/>
    </location>
</feature>
<feature type="compositionally biased region" description="Basic and acidic residues" evidence="2">
    <location>
        <begin position="570"/>
        <end position="583"/>
    </location>
</feature>
<sequence>MDPLKITPPPALLLARVGLSTVSRYSDLILQAQRARAAQSDEAFLAELGFGSEARPSAHQPTHQPTPMSTIIIPSKTSPITGLAFLVCFWGDVFGRQSGRVAAAGSSLMCSALITAGNVLDPSRFDALLEQAQQTWEGPGWVGIVPGQLGLDVIYGLWKLSTTLPLRAAATPQDLLCVRMLMESLVQALASSPKTLFQLHAHALGLSLSAPFQSTPIVASFSVAVIKRLLDAGHLRLALHALLQAERWIQRHQAAGPAAKFVLPPAVLLGMSAAAPKTVRQSVVVTAERTTCPEASRARLLTGRLFPAPRPPALRAHPRSRRPPPTPLPPLPPPAPEGGALPTRAAPLNVPFAYTAASITRPPRPGAHAAGVPAAPGVGSAAQPPATSPAWRRHATEFVMASLRATAAAGPTPEMIRAGSGLNSGGQKSRALLEGHRRAMEGRRHAALVAYKQSLPYGAPALHSLLLTTGQLTAAQDLAQTTLGHMLALVDALANPPVPAPPARPPTTPPPQPASPPASPPPVLRPRAVSLGGPAGAAGVQLAPLFRPPAAGPPLVPLAAWSRSPVTRPPSHEELSKLRREMDPQPEAVPSEDQPPVDLQAIDIKLEVPPPSSPDEGSCSDSNSSNSHAVSGPSEDESDSAEAPPRGVGDVALTPPHHAGHVDPTPAADSKSPDITAAAAAAKLATAAGVADPNHGMTIAGPAATTVIGAVITAVPLLTSENPTPPQLREAGRAETRGEEASAHGVTRAPASPTTAADAATAPTLGIATAPTPGIATAPWRSTDLAHPSRVLQTCLRTAQNLARLTLTERLRAQALASPGIRVGDPAVGIATTDITPGIATSDITPGIATATPIRATPSRCEVPPPVDLARSWAVITHAALTQAQLWGQTATPPPSPPGVLGHMSIIARRREAARVMIQGQSMATVAAVEVRATAAVADGFGPGGVCPPDFLSPQPALHHAPSSPLSQASLGVSSGGGGGGGRSHAAGPPLFVYPPIAAAGRFHHHRGHGMAPHPPTATTAVHPPSRLRPAPTMAPPSPRLTSGTLSSLLIPIATAPGPALRHPLRRPLFDTMSRETPSPLFISPSPAPNVATRGGRGLGADPGNPGALCRGLPWAVPTHQDDPVRIVALAPGAWAVWGRWAEEQRQGVMQAVEILARYGQWDAVCLTLDWLCDQLAAPAGPSPPTTSQQQQQVKIFPRRLILPPAPNAPPLLDETQAVLLRHFDELMAAVSLGEWNYGAAGLGSEAPLLVRLKRDGHPVYRLLVHLTQAVLCLLPPGGSPASQPAVPARGVSTTPVFTTPSSSPGTSVPPTPPEGIASSLGACPALGIATSPPTEVLDRWVGQVLMSWWLLLSLNHFYTSARLRTTTPSATAAPPAALSQALSRAHLHCAARRLSGLHPPVDPPAPPPWSPAPPPPPSPASSSSSPGLGLGPTEPPEVLNAQGERADASRLFGEELVVGDPWPAALSQVAGGRMDERVRDLVLDAAELDWTCWTCRLEVMRGPYGPVCERRWLVLDWTCRLESRHQTPANALLLPLVTFGCVRGLMGTYLPASLLATERVPPSGPLRPRPGRASSAVPVERPGRPALRLLPPDPGGYPPADLTPIPIPQYPSRGLPHRDSNPAPSHGHVDITPANSTPCASPTRTHSAQLGHGVAPVPGRTARVHPTVASPPGGAIRVSGRVGPAAPRVPEPAAGITPGRSR</sequence>
<feature type="compositionally biased region" description="Basic and acidic residues" evidence="2">
    <location>
        <begin position="730"/>
        <end position="742"/>
    </location>
</feature>
<evidence type="ECO:0000313" key="3">
    <source>
        <dbReference type="EMBL" id="KAJ4458247.1"/>
    </source>
</evidence>
<feature type="compositionally biased region" description="Low complexity" evidence="2">
    <location>
        <begin position="1292"/>
        <end position="1307"/>
    </location>
</feature>
<feature type="region of interest" description="Disordered" evidence="2">
    <location>
        <begin position="1396"/>
        <end position="1440"/>
    </location>
</feature>
<dbReference type="Proteomes" id="UP001141327">
    <property type="component" value="Unassembled WGS sequence"/>
</dbReference>
<reference evidence="3" key="1">
    <citation type="journal article" date="2022" name="bioRxiv">
        <title>Genomics of Preaxostyla Flagellates Illuminates Evolutionary Transitions and the Path Towards Mitochondrial Loss.</title>
        <authorList>
            <person name="Novak L.V.F."/>
            <person name="Treitli S.C."/>
            <person name="Pyrih J."/>
            <person name="Halakuc P."/>
            <person name="Pipaliya S.V."/>
            <person name="Vacek V."/>
            <person name="Brzon O."/>
            <person name="Soukal P."/>
            <person name="Eme L."/>
            <person name="Dacks J.B."/>
            <person name="Karnkowska A."/>
            <person name="Elias M."/>
            <person name="Hampl V."/>
        </authorList>
    </citation>
    <scope>NUCLEOTIDE SEQUENCE</scope>
    <source>
        <strain evidence="3">RCP-MX</strain>
    </source>
</reference>
<feature type="region of interest" description="Disordered" evidence="2">
    <location>
        <begin position="1284"/>
        <end position="1314"/>
    </location>
</feature>
<keyword evidence="1" id="KW-0945">Host-virus interaction</keyword>
<comment type="caution">
    <text evidence="3">The sequence shown here is derived from an EMBL/GenBank/DDBJ whole genome shotgun (WGS) entry which is preliminary data.</text>
</comment>
<keyword evidence="4" id="KW-1185">Reference proteome</keyword>
<feature type="region of interest" description="Disordered" evidence="2">
    <location>
        <begin position="497"/>
        <end position="532"/>
    </location>
</feature>
<feature type="compositionally biased region" description="Polar residues" evidence="2">
    <location>
        <begin position="1634"/>
        <end position="1649"/>
    </location>
</feature>
<proteinExistence type="predicted"/>
<feature type="region of interest" description="Disordered" evidence="2">
    <location>
        <begin position="361"/>
        <end position="390"/>
    </location>
</feature>
<name>A0ABQ8UG57_9EUKA</name>
<feature type="compositionally biased region" description="Pro residues" evidence="2">
    <location>
        <begin position="1401"/>
        <end position="1420"/>
    </location>
</feature>
<feature type="compositionally biased region" description="Gly residues" evidence="2">
    <location>
        <begin position="974"/>
        <end position="983"/>
    </location>
</feature>
<evidence type="ECO:0000313" key="4">
    <source>
        <dbReference type="Proteomes" id="UP001141327"/>
    </source>
</evidence>
<feature type="compositionally biased region" description="Pro residues" evidence="2">
    <location>
        <begin position="323"/>
        <end position="336"/>
    </location>
</feature>
<gene>
    <name evidence="3" type="ORF">PAPYR_6066</name>
</gene>
<accession>A0ABQ8UG57</accession>
<evidence type="ECO:0000256" key="2">
    <source>
        <dbReference type="SAM" id="MobiDB-lite"/>
    </source>
</evidence>
<feature type="compositionally biased region" description="Low complexity" evidence="2">
    <location>
        <begin position="614"/>
        <end position="633"/>
    </location>
</feature>
<feature type="region of interest" description="Disordered" evidence="2">
    <location>
        <begin position="1559"/>
        <end position="1703"/>
    </location>
</feature>
<dbReference type="PANTHER" id="PTHR13037">
    <property type="entry name" value="FORMIN"/>
    <property type="match status" value="1"/>
</dbReference>
<evidence type="ECO:0000256" key="1">
    <source>
        <dbReference type="ARBA" id="ARBA00022581"/>
    </source>
</evidence>
<protein>
    <submittedName>
        <fullName evidence="3">Uncharacterized protein</fullName>
    </submittedName>
</protein>
<feature type="region of interest" description="Disordered" evidence="2">
    <location>
        <begin position="296"/>
        <end position="344"/>
    </location>
</feature>
<feature type="compositionally biased region" description="Pro residues" evidence="2">
    <location>
        <begin position="497"/>
        <end position="524"/>
    </location>
</feature>
<feature type="region of interest" description="Disordered" evidence="2">
    <location>
        <begin position="560"/>
        <end position="674"/>
    </location>
</feature>